<protein>
    <recommendedName>
        <fullName evidence="3">Ciliogenesis and planar polarity effector 2</fullName>
    </recommendedName>
    <alternativeName>
        <fullName evidence="14">REM2- and Rab-like small GTPase 1</fullName>
    </alternativeName>
</protein>
<evidence type="ECO:0000256" key="10">
    <source>
        <dbReference type="ARBA" id="ARBA00023069"/>
    </source>
</evidence>
<reference evidence="15 16" key="1">
    <citation type="submission" date="2020-06" db="EMBL/GenBank/DDBJ databases">
        <authorList>
            <consortium name="Wellcome Sanger Institute Data Sharing"/>
        </authorList>
    </citation>
    <scope>NUCLEOTIDE SEQUENCE [LARGE SCALE GENOMIC DNA]</scope>
</reference>
<evidence type="ECO:0000256" key="9">
    <source>
        <dbReference type="ARBA" id="ARBA00022927"/>
    </source>
</evidence>
<dbReference type="GO" id="GO:0030030">
    <property type="term" value="P:cell projection organization"/>
    <property type="evidence" value="ECO:0007669"/>
    <property type="project" value="UniProtKB-KW"/>
</dbReference>
<dbReference type="GO" id="GO:0005525">
    <property type="term" value="F:GTP binding"/>
    <property type="evidence" value="ECO:0007669"/>
    <property type="project" value="UniProtKB-KW"/>
</dbReference>
<dbReference type="AlphaFoldDB" id="A0AAY4C3V0"/>
<keyword evidence="6" id="KW-0963">Cytoplasm</keyword>
<dbReference type="GeneID" id="114801081"/>
<evidence type="ECO:0000256" key="3">
    <source>
        <dbReference type="ARBA" id="ARBA00021423"/>
    </source>
</evidence>
<dbReference type="RefSeq" id="XP_028854874.1">
    <property type="nucleotide sequence ID" value="XM_028999041.1"/>
</dbReference>
<evidence type="ECO:0000256" key="2">
    <source>
        <dbReference type="ARBA" id="ARBA00006270"/>
    </source>
</evidence>
<dbReference type="InterPro" id="IPR001806">
    <property type="entry name" value="Small_GTPase"/>
</dbReference>
<keyword evidence="8" id="KW-0970">Cilium biogenesis/degradation</keyword>
<keyword evidence="7" id="KW-0547">Nucleotide-binding</keyword>
<evidence type="ECO:0000256" key="7">
    <source>
        <dbReference type="ARBA" id="ARBA00022741"/>
    </source>
</evidence>
<dbReference type="GeneTree" id="ENSGT00390000006521"/>
<reference evidence="15" key="2">
    <citation type="submission" date="2025-08" db="UniProtKB">
        <authorList>
            <consortium name="Ensembl"/>
        </authorList>
    </citation>
    <scope>IDENTIFICATION</scope>
</reference>
<evidence type="ECO:0000256" key="8">
    <source>
        <dbReference type="ARBA" id="ARBA00022794"/>
    </source>
</evidence>
<keyword evidence="11" id="KW-0342">GTP-binding</keyword>
<evidence type="ECO:0000256" key="1">
    <source>
        <dbReference type="ARBA" id="ARBA00004120"/>
    </source>
</evidence>
<keyword evidence="12" id="KW-0206">Cytoskeleton</keyword>
<organism evidence="15 16">
    <name type="scientific">Denticeps clupeoides</name>
    <name type="common">denticle herring</name>
    <dbReference type="NCBI Taxonomy" id="299321"/>
    <lineage>
        <taxon>Eukaryota</taxon>
        <taxon>Metazoa</taxon>
        <taxon>Chordata</taxon>
        <taxon>Craniata</taxon>
        <taxon>Vertebrata</taxon>
        <taxon>Euteleostomi</taxon>
        <taxon>Actinopterygii</taxon>
        <taxon>Neopterygii</taxon>
        <taxon>Teleostei</taxon>
        <taxon>Clupei</taxon>
        <taxon>Clupeiformes</taxon>
        <taxon>Denticipitoidei</taxon>
        <taxon>Denticipitidae</taxon>
        <taxon>Denticeps</taxon>
    </lineage>
</organism>
<dbReference type="InterPro" id="IPR027417">
    <property type="entry name" value="P-loop_NTPase"/>
</dbReference>
<evidence type="ECO:0000256" key="5">
    <source>
        <dbReference type="ARBA" id="ARBA00022483"/>
    </source>
</evidence>
<dbReference type="GO" id="GO:0015031">
    <property type="term" value="P:protein transport"/>
    <property type="evidence" value="ECO:0007669"/>
    <property type="project" value="UniProtKB-KW"/>
</dbReference>
<dbReference type="Proteomes" id="UP000694580">
    <property type="component" value="Chromosome 12"/>
</dbReference>
<evidence type="ECO:0000256" key="6">
    <source>
        <dbReference type="ARBA" id="ARBA00022490"/>
    </source>
</evidence>
<evidence type="ECO:0000256" key="14">
    <source>
        <dbReference type="ARBA" id="ARBA00030243"/>
    </source>
</evidence>
<dbReference type="Pfam" id="PF00071">
    <property type="entry name" value="Ras"/>
    <property type="match status" value="1"/>
</dbReference>
<dbReference type="Ensembl" id="ENSDCDT00010034348.1">
    <property type="protein sequence ID" value="ENSDCDP00010027845.1"/>
    <property type="gene ID" value="ENSDCDG00010017533.1"/>
</dbReference>
<keyword evidence="10" id="KW-0969">Cilium</keyword>
<evidence type="ECO:0000256" key="4">
    <source>
        <dbReference type="ARBA" id="ARBA00022448"/>
    </source>
</evidence>
<proteinExistence type="inferred from homology"/>
<gene>
    <name evidence="15" type="primary">CPLANE2</name>
</gene>
<keyword evidence="4" id="KW-0813">Transport</keyword>
<dbReference type="GO" id="GO:0006887">
    <property type="term" value="P:exocytosis"/>
    <property type="evidence" value="ECO:0007669"/>
    <property type="project" value="UniProtKB-KW"/>
</dbReference>
<dbReference type="SUPFAM" id="SSF52540">
    <property type="entry name" value="P-loop containing nucleoside triphosphate hydrolases"/>
    <property type="match status" value="1"/>
</dbReference>
<dbReference type="InterPro" id="IPR039677">
    <property type="entry name" value="RSG1"/>
</dbReference>
<dbReference type="PANTHER" id="PTHR14983">
    <property type="entry name" value="CILIOGENESIS AND PLANAR POLARITY EFFECTOR 2"/>
    <property type="match status" value="1"/>
</dbReference>
<dbReference type="PROSITE" id="PS51419">
    <property type="entry name" value="RAB"/>
    <property type="match status" value="1"/>
</dbReference>
<evidence type="ECO:0000313" key="15">
    <source>
        <dbReference type="Ensembl" id="ENSDCDP00010027845.1"/>
    </source>
</evidence>
<dbReference type="PANTHER" id="PTHR14983:SF1">
    <property type="entry name" value="CILIOGENESIS AND PLANAR POLARITY EFFECTOR 2"/>
    <property type="match status" value="1"/>
</dbReference>
<evidence type="ECO:0000256" key="13">
    <source>
        <dbReference type="ARBA" id="ARBA00023273"/>
    </source>
</evidence>
<keyword evidence="5" id="KW-0268">Exocytosis</keyword>
<name>A0AAY4C3V0_9TELE</name>
<evidence type="ECO:0000256" key="11">
    <source>
        <dbReference type="ARBA" id="ARBA00023134"/>
    </source>
</evidence>
<dbReference type="GO" id="GO:0003924">
    <property type="term" value="F:GTPase activity"/>
    <property type="evidence" value="ECO:0007669"/>
    <property type="project" value="InterPro"/>
</dbReference>
<evidence type="ECO:0000313" key="16">
    <source>
        <dbReference type="Proteomes" id="UP000694580"/>
    </source>
</evidence>
<reference evidence="15" key="3">
    <citation type="submission" date="2025-09" db="UniProtKB">
        <authorList>
            <consortium name="Ensembl"/>
        </authorList>
    </citation>
    <scope>IDENTIFICATION</scope>
</reference>
<dbReference type="PRINTS" id="PR00449">
    <property type="entry name" value="RASTRNSFRMNG"/>
</dbReference>
<comment type="subcellular location">
    <subcellularLocation>
        <location evidence="1">Cytoplasm</location>
        <location evidence="1">Cytoskeleton</location>
        <location evidence="1">Cilium basal body</location>
    </subcellularLocation>
</comment>
<dbReference type="Gene3D" id="3.40.50.300">
    <property type="entry name" value="P-loop containing nucleotide triphosphate hydrolases"/>
    <property type="match status" value="1"/>
</dbReference>
<keyword evidence="13" id="KW-0966">Cell projection</keyword>
<comment type="similarity">
    <text evidence="2">Belongs to the small GTPase superfamily. Rab family.</text>
</comment>
<keyword evidence="9" id="KW-0653">Protein transport</keyword>
<sequence length="246" mass="27543">MPPVVPAGSLIVTDWHRNRESKEYFKRIFHNKKRRQFGLLEAPVMPPHLKVDNICYKIFISGKSGVGKTALAARLSGQEIPSVHYETTGIETTVVFWPVKLKQNGRVLFFRLLIWDCGDNALRRFDHMLPSCKEQVDAVLFLFSYTDRTSLEDVTSQIARVTDPSDRIVKLVVGTKFDLIMHADVSDDDVARFEEVSGLPVFSVGGDVTGGLGEVAPLLDSLTEHLWHQDCITAHSVPLSETAHTN</sequence>
<evidence type="ECO:0000256" key="12">
    <source>
        <dbReference type="ARBA" id="ARBA00023212"/>
    </source>
</evidence>
<dbReference type="SMART" id="SM00175">
    <property type="entry name" value="RAB"/>
    <property type="match status" value="1"/>
</dbReference>
<keyword evidence="16" id="KW-1185">Reference proteome</keyword>
<accession>A0AAY4C3V0</accession>